<keyword evidence="3" id="KW-1185">Reference proteome</keyword>
<dbReference type="EMBL" id="JBHULT010000010">
    <property type="protein sequence ID" value="MFD2518614.1"/>
    <property type="molecule type" value="Genomic_DNA"/>
</dbReference>
<dbReference type="PANTHER" id="PTHR48075:SF5">
    <property type="entry name" value="3-HYDROXYBUTYRYL-COA DEHYDROGENASE"/>
    <property type="match status" value="1"/>
</dbReference>
<dbReference type="Gene3D" id="3.40.50.720">
    <property type="entry name" value="NAD(P)-binding Rossmann-like Domain"/>
    <property type="match status" value="1"/>
</dbReference>
<dbReference type="InterPro" id="IPR006176">
    <property type="entry name" value="3-OHacyl-CoA_DH_NAD-bd"/>
</dbReference>
<dbReference type="Pfam" id="PF02737">
    <property type="entry name" value="3HCDH_N"/>
    <property type="match status" value="1"/>
</dbReference>
<accession>A0ABW5J0H5</accession>
<dbReference type="SUPFAM" id="SSF51735">
    <property type="entry name" value="NAD(P)-binding Rossmann-fold domains"/>
    <property type="match status" value="1"/>
</dbReference>
<organism evidence="2 3">
    <name type="scientific">Salinimicrobium flavum</name>
    <dbReference type="NCBI Taxonomy" id="1737065"/>
    <lineage>
        <taxon>Bacteria</taxon>
        <taxon>Pseudomonadati</taxon>
        <taxon>Bacteroidota</taxon>
        <taxon>Flavobacteriia</taxon>
        <taxon>Flavobacteriales</taxon>
        <taxon>Flavobacteriaceae</taxon>
        <taxon>Salinimicrobium</taxon>
    </lineage>
</organism>
<evidence type="ECO:0000313" key="2">
    <source>
        <dbReference type="EMBL" id="MFD2518614.1"/>
    </source>
</evidence>
<gene>
    <name evidence="2" type="ORF">ACFSTG_11960</name>
</gene>
<sequence length="188" mass="20882">MIFKKITVFGTGSFGARIAFHLAFNKVDVTVYDRDYGLLEEARTKFREMGDRYLEQFNTTSENVEAAMAHIAYSMDLTEAVGNAQLVIEAVTEDLGVKKKIYNQLRQTAPQNALFATTTTSLDPEELSRALGRPDKFVVFHLTGQKDKTDSAEVIGLSSTDPQILEKVAAFIQEAGMEVTTIKMTSEI</sequence>
<reference evidence="3" key="1">
    <citation type="journal article" date="2019" name="Int. J. Syst. Evol. Microbiol.">
        <title>The Global Catalogue of Microorganisms (GCM) 10K type strain sequencing project: providing services to taxonomists for standard genome sequencing and annotation.</title>
        <authorList>
            <consortium name="The Broad Institute Genomics Platform"/>
            <consortium name="The Broad Institute Genome Sequencing Center for Infectious Disease"/>
            <person name="Wu L."/>
            <person name="Ma J."/>
        </authorList>
    </citation>
    <scope>NUCLEOTIDE SEQUENCE [LARGE SCALE GENOMIC DNA]</scope>
    <source>
        <strain evidence="3">KCTC 42585</strain>
    </source>
</reference>
<evidence type="ECO:0000259" key="1">
    <source>
        <dbReference type="Pfam" id="PF02737"/>
    </source>
</evidence>
<dbReference type="Proteomes" id="UP001597468">
    <property type="component" value="Unassembled WGS sequence"/>
</dbReference>
<feature type="domain" description="3-hydroxyacyl-CoA dehydrogenase NAD binding" evidence="1">
    <location>
        <begin position="5"/>
        <end position="183"/>
    </location>
</feature>
<dbReference type="RefSeq" id="WP_380753037.1">
    <property type="nucleotide sequence ID" value="NZ_JBHULT010000010.1"/>
</dbReference>
<dbReference type="PANTHER" id="PTHR48075">
    <property type="entry name" value="3-HYDROXYACYL-COA DEHYDROGENASE FAMILY PROTEIN"/>
    <property type="match status" value="1"/>
</dbReference>
<evidence type="ECO:0000313" key="3">
    <source>
        <dbReference type="Proteomes" id="UP001597468"/>
    </source>
</evidence>
<comment type="caution">
    <text evidence="2">The sequence shown here is derived from an EMBL/GenBank/DDBJ whole genome shotgun (WGS) entry which is preliminary data.</text>
</comment>
<name>A0ABW5J0H5_9FLAO</name>
<protein>
    <submittedName>
        <fullName evidence="2">3-hydroxyacyl-CoA dehydrogenase NAD-binding domain-containing protein</fullName>
    </submittedName>
</protein>
<proteinExistence type="predicted"/>
<dbReference type="InterPro" id="IPR036291">
    <property type="entry name" value="NAD(P)-bd_dom_sf"/>
</dbReference>